<evidence type="ECO:0000256" key="9">
    <source>
        <dbReference type="ARBA" id="ARBA00023679"/>
    </source>
</evidence>
<dbReference type="GO" id="GO:0035529">
    <property type="term" value="F:NADH pyrophosphatase activity"/>
    <property type="evidence" value="ECO:0007669"/>
    <property type="project" value="TreeGrafter"/>
</dbReference>
<evidence type="ECO:0000256" key="2">
    <source>
        <dbReference type="ARBA" id="ARBA00001947"/>
    </source>
</evidence>
<dbReference type="EMBL" id="DVLP01000436">
    <property type="protein sequence ID" value="HIT76900.1"/>
    <property type="molecule type" value="Genomic_DNA"/>
</dbReference>
<comment type="cofactor">
    <cofactor evidence="1">
        <name>Mg(2+)</name>
        <dbReference type="ChEBI" id="CHEBI:18420"/>
    </cofactor>
</comment>
<dbReference type="EC" id="3.6.1.22" evidence="4"/>
<dbReference type="CDD" id="cd03429">
    <property type="entry name" value="NUDIX_NADH_pyrophosphatase_Nudt13"/>
    <property type="match status" value="1"/>
</dbReference>
<evidence type="ECO:0000256" key="5">
    <source>
        <dbReference type="ARBA" id="ARBA00022723"/>
    </source>
</evidence>
<organism evidence="11 12">
    <name type="scientific">Candidatus Avipropionibacterium avicola</name>
    <dbReference type="NCBI Taxonomy" id="2840701"/>
    <lineage>
        <taxon>Bacteria</taxon>
        <taxon>Bacillati</taxon>
        <taxon>Actinomycetota</taxon>
        <taxon>Actinomycetes</taxon>
        <taxon>Propionibacteriales</taxon>
        <taxon>Propionibacteriaceae</taxon>
        <taxon>Propionibacteriaceae incertae sedis</taxon>
        <taxon>Candidatus Avipropionibacterium</taxon>
    </lineage>
</organism>
<dbReference type="GO" id="GO:0006742">
    <property type="term" value="P:NADP+ catabolic process"/>
    <property type="evidence" value="ECO:0007669"/>
    <property type="project" value="TreeGrafter"/>
</dbReference>
<dbReference type="GO" id="GO:0019677">
    <property type="term" value="P:NAD+ catabolic process"/>
    <property type="evidence" value="ECO:0007669"/>
    <property type="project" value="TreeGrafter"/>
</dbReference>
<dbReference type="InterPro" id="IPR049734">
    <property type="entry name" value="NudC-like_C"/>
</dbReference>
<dbReference type="InterPro" id="IPR050241">
    <property type="entry name" value="NAD-cap_RNA_hydrolase_NudC"/>
</dbReference>
<keyword evidence="8" id="KW-0520">NAD</keyword>
<dbReference type="Gene3D" id="3.90.79.10">
    <property type="entry name" value="Nucleoside Triphosphate Pyrophosphohydrolase"/>
    <property type="match status" value="1"/>
</dbReference>
<keyword evidence="6 11" id="KW-0378">Hydrolase</keyword>
<evidence type="ECO:0000313" key="12">
    <source>
        <dbReference type="Proteomes" id="UP000886842"/>
    </source>
</evidence>
<keyword evidence="5" id="KW-0479">Metal-binding</keyword>
<dbReference type="GO" id="GO:0046872">
    <property type="term" value="F:metal ion binding"/>
    <property type="evidence" value="ECO:0007669"/>
    <property type="project" value="UniProtKB-KW"/>
</dbReference>
<accession>A0A9D1H2I7</accession>
<evidence type="ECO:0000256" key="6">
    <source>
        <dbReference type="ARBA" id="ARBA00022801"/>
    </source>
</evidence>
<evidence type="ECO:0000256" key="3">
    <source>
        <dbReference type="ARBA" id="ARBA00009595"/>
    </source>
</evidence>
<dbReference type="SUPFAM" id="SSF55811">
    <property type="entry name" value="Nudix"/>
    <property type="match status" value="1"/>
</dbReference>
<evidence type="ECO:0000259" key="10">
    <source>
        <dbReference type="PROSITE" id="PS51462"/>
    </source>
</evidence>
<comment type="catalytic activity">
    <reaction evidence="9">
        <text>a 5'-end NAD(+)-phospho-ribonucleoside in mRNA + H2O = a 5'-end phospho-adenosine-phospho-ribonucleoside in mRNA + beta-nicotinamide D-ribonucleotide + 2 H(+)</text>
        <dbReference type="Rhea" id="RHEA:60876"/>
        <dbReference type="Rhea" id="RHEA-COMP:15698"/>
        <dbReference type="Rhea" id="RHEA-COMP:15719"/>
        <dbReference type="ChEBI" id="CHEBI:14649"/>
        <dbReference type="ChEBI" id="CHEBI:15377"/>
        <dbReference type="ChEBI" id="CHEBI:15378"/>
        <dbReference type="ChEBI" id="CHEBI:144029"/>
        <dbReference type="ChEBI" id="CHEBI:144051"/>
    </reaction>
    <physiologicalReaction direction="left-to-right" evidence="9">
        <dbReference type="Rhea" id="RHEA:60877"/>
    </physiologicalReaction>
</comment>
<evidence type="ECO:0000256" key="1">
    <source>
        <dbReference type="ARBA" id="ARBA00001946"/>
    </source>
</evidence>
<dbReference type="Pfam" id="PF00293">
    <property type="entry name" value="NUDIX"/>
    <property type="match status" value="1"/>
</dbReference>
<comment type="cofactor">
    <cofactor evidence="2">
        <name>Zn(2+)</name>
        <dbReference type="ChEBI" id="CHEBI:29105"/>
    </cofactor>
</comment>
<evidence type="ECO:0000256" key="8">
    <source>
        <dbReference type="ARBA" id="ARBA00023027"/>
    </source>
</evidence>
<dbReference type="PANTHER" id="PTHR42904">
    <property type="entry name" value="NUDIX HYDROLASE, NUDC SUBFAMILY"/>
    <property type="match status" value="1"/>
</dbReference>
<dbReference type="PANTHER" id="PTHR42904:SF6">
    <property type="entry name" value="NAD-CAPPED RNA HYDROLASE NUDT12"/>
    <property type="match status" value="1"/>
</dbReference>
<evidence type="ECO:0000313" key="11">
    <source>
        <dbReference type="EMBL" id="HIT76900.1"/>
    </source>
</evidence>
<reference evidence="11" key="1">
    <citation type="submission" date="2020-10" db="EMBL/GenBank/DDBJ databases">
        <authorList>
            <person name="Gilroy R."/>
        </authorList>
    </citation>
    <scope>NUCLEOTIDE SEQUENCE</scope>
    <source>
        <strain evidence="11">ChiGjej1B1-24693</strain>
    </source>
</reference>
<name>A0A9D1H2I7_9ACTN</name>
<comment type="caution">
    <text evidence="11">The sequence shown here is derived from an EMBL/GenBank/DDBJ whole genome shotgun (WGS) entry which is preliminary data.</text>
</comment>
<protein>
    <recommendedName>
        <fullName evidence="4">NAD(+) diphosphatase</fullName>
        <ecNumber evidence="4">3.6.1.22</ecNumber>
    </recommendedName>
</protein>
<dbReference type="InterPro" id="IPR020084">
    <property type="entry name" value="NUDIX_hydrolase_CS"/>
</dbReference>
<evidence type="ECO:0000256" key="7">
    <source>
        <dbReference type="ARBA" id="ARBA00022842"/>
    </source>
</evidence>
<proteinExistence type="inferred from homology"/>
<dbReference type="Gene3D" id="3.90.79.20">
    <property type="match status" value="1"/>
</dbReference>
<evidence type="ECO:0000256" key="4">
    <source>
        <dbReference type="ARBA" id="ARBA00012381"/>
    </source>
</evidence>
<dbReference type="AlphaFoldDB" id="A0A9D1H2I7"/>
<dbReference type="NCBIfam" id="NF001299">
    <property type="entry name" value="PRK00241.1"/>
    <property type="match status" value="1"/>
</dbReference>
<reference evidence="11" key="2">
    <citation type="journal article" date="2021" name="PeerJ">
        <title>Extensive microbial diversity within the chicken gut microbiome revealed by metagenomics and culture.</title>
        <authorList>
            <person name="Gilroy R."/>
            <person name="Ravi A."/>
            <person name="Getino M."/>
            <person name="Pursley I."/>
            <person name="Horton D.L."/>
            <person name="Alikhan N.F."/>
            <person name="Baker D."/>
            <person name="Gharbi K."/>
            <person name="Hall N."/>
            <person name="Watson M."/>
            <person name="Adriaenssens E.M."/>
            <person name="Foster-Nyarko E."/>
            <person name="Jarju S."/>
            <person name="Secka A."/>
            <person name="Antonio M."/>
            <person name="Oren A."/>
            <person name="Chaudhuri R.R."/>
            <person name="La Ragione R."/>
            <person name="Hildebrand F."/>
            <person name="Pallen M.J."/>
        </authorList>
    </citation>
    <scope>NUCLEOTIDE SEQUENCE</scope>
    <source>
        <strain evidence="11">ChiGjej1B1-24693</strain>
    </source>
</reference>
<sequence length="293" mass="32457">MTVPRGLWTAASQLDRSDEHRGNAEWVKGLWYAEDTRLVKMTAEGQLAVTPDGGSLRSTTPFVEYDSQRHVLLGLVDDVAWFAVEAVLDGPVKSIREIGARLAPLEADIAVTTTAILNWHRGAPHCSACGELTEVTNGGFARFCHHCRREHFPRTDPAVIVAICDDQDRLLLARAAAWDDDRVSVLAGFVEAGESFEHAVHREIAEESDLTLGELQYVGSQPWPFPRSVMIGFFARAVTTEISIDGDEIVYADWFTRERLDAELAAGTLSLPGEASIAYRLVTSWRERQHPFA</sequence>
<dbReference type="Proteomes" id="UP000886842">
    <property type="component" value="Unassembled WGS sequence"/>
</dbReference>
<dbReference type="GO" id="GO:0005829">
    <property type="term" value="C:cytosol"/>
    <property type="evidence" value="ECO:0007669"/>
    <property type="project" value="TreeGrafter"/>
</dbReference>
<comment type="similarity">
    <text evidence="3">Belongs to the Nudix hydrolase family. NudC subfamily.</text>
</comment>
<dbReference type="PROSITE" id="PS51462">
    <property type="entry name" value="NUDIX"/>
    <property type="match status" value="1"/>
</dbReference>
<dbReference type="PROSITE" id="PS00893">
    <property type="entry name" value="NUDIX_BOX"/>
    <property type="match status" value="1"/>
</dbReference>
<dbReference type="InterPro" id="IPR000086">
    <property type="entry name" value="NUDIX_hydrolase_dom"/>
</dbReference>
<gene>
    <name evidence="11" type="primary">nudC</name>
    <name evidence="11" type="ORF">IAA98_15075</name>
</gene>
<dbReference type="InterPro" id="IPR015797">
    <property type="entry name" value="NUDIX_hydrolase-like_dom_sf"/>
</dbReference>
<keyword evidence="7" id="KW-0460">Magnesium</keyword>
<feature type="domain" description="Nudix hydrolase" evidence="10">
    <location>
        <begin position="153"/>
        <end position="278"/>
    </location>
</feature>